<dbReference type="PANTHER" id="PTHR24379">
    <property type="entry name" value="KRAB AND ZINC FINGER DOMAIN-CONTAINING"/>
    <property type="match status" value="1"/>
</dbReference>
<feature type="compositionally biased region" description="Low complexity" evidence="6">
    <location>
        <begin position="802"/>
        <end position="812"/>
    </location>
</feature>
<protein>
    <recommendedName>
        <fullName evidence="7">C2H2-type domain-containing protein</fullName>
    </recommendedName>
</protein>
<dbReference type="SMART" id="SM00355">
    <property type="entry name" value="ZnF_C2H2"/>
    <property type="match status" value="18"/>
</dbReference>
<keyword evidence="1" id="KW-0479">Metal-binding</keyword>
<dbReference type="Proteomes" id="UP000037069">
    <property type="component" value="Unassembled WGS sequence"/>
</dbReference>
<feature type="domain" description="C2H2-type" evidence="7">
    <location>
        <begin position="151"/>
        <end position="174"/>
    </location>
</feature>
<feature type="domain" description="C2H2-type" evidence="7">
    <location>
        <begin position="629"/>
        <end position="652"/>
    </location>
</feature>
<evidence type="ECO:0000256" key="1">
    <source>
        <dbReference type="ARBA" id="ARBA00022723"/>
    </source>
</evidence>
<feature type="compositionally biased region" description="Acidic residues" evidence="6">
    <location>
        <begin position="14"/>
        <end position="37"/>
    </location>
</feature>
<gene>
    <name evidence="8" type="ORF">FF38_10099</name>
</gene>
<dbReference type="Gene3D" id="3.30.160.60">
    <property type="entry name" value="Classic Zinc Finger"/>
    <property type="match status" value="3"/>
</dbReference>
<evidence type="ECO:0000259" key="7">
    <source>
        <dbReference type="PROSITE" id="PS50157"/>
    </source>
</evidence>
<keyword evidence="2" id="KW-0677">Repeat</keyword>
<feature type="compositionally biased region" description="Polar residues" evidence="6">
    <location>
        <begin position="346"/>
        <end position="367"/>
    </location>
</feature>
<feature type="compositionally biased region" description="Polar residues" evidence="6">
    <location>
        <begin position="748"/>
        <end position="768"/>
    </location>
</feature>
<dbReference type="InterPro" id="IPR013087">
    <property type="entry name" value="Znf_C2H2_type"/>
</dbReference>
<keyword evidence="3 5" id="KW-0863">Zinc-finger</keyword>
<feature type="non-terminal residue" evidence="8">
    <location>
        <position position="1388"/>
    </location>
</feature>
<feature type="compositionally biased region" description="Acidic residues" evidence="6">
    <location>
        <begin position="314"/>
        <end position="324"/>
    </location>
</feature>
<feature type="compositionally biased region" description="Polar residues" evidence="6">
    <location>
        <begin position="968"/>
        <end position="987"/>
    </location>
</feature>
<keyword evidence="9" id="KW-1185">Reference proteome</keyword>
<feature type="region of interest" description="Disordered" evidence="6">
    <location>
        <begin position="1369"/>
        <end position="1388"/>
    </location>
</feature>
<comment type="caution">
    <text evidence="8">The sequence shown here is derived from an EMBL/GenBank/DDBJ whole genome shotgun (WGS) entry which is preliminary data.</text>
</comment>
<feature type="domain" description="C2H2-type" evidence="7">
    <location>
        <begin position="918"/>
        <end position="941"/>
    </location>
</feature>
<evidence type="ECO:0000313" key="9">
    <source>
        <dbReference type="Proteomes" id="UP000037069"/>
    </source>
</evidence>
<evidence type="ECO:0000256" key="4">
    <source>
        <dbReference type="ARBA" id="ARBA00022833"/>
    </source>
</evidence>
<evidence type="ECO:0000256" key="5">
    <source>
        <dbReference type="PROSITE-ProRule" id="PRU00042"/>
    </source>
</evidence>
<feature type="compositionally biased region" description="Acidic residues" evidence="6">
    <location>
        <begin position="57"/>
        <end position="69"/>
    </location>
</feature>
<dbReference type="Pfam" id="PF00096">
    <property type="entry name" value="zf-C2H2"/>
    <property type="match status" value="1"/>
</dbReference>
<evidence type="ECO:0000256" key="6">
    <source>
        <dbReference type="SAM" id="MobiDB-lite"/>
    </source>
</evidence>
<dbReference type="OMA" id="HECMECH"/>
<dbReference type="PROSITE" id="PS00028">
    <property type="entry name" value="ZINC_FINGER_C2H2_1"/>
    <property type="match status" value="11"/>
</dbReference>
<feature type="region of interest" description="Disordered" evidence="6">
    <location>
        <begin position="314"/>
        <end position="367"/>
    </location>
</feature>
<name>A0A0L0CPM3_LUCCU</name>
<keyword evidence="4" id="KW-0862">Zinc</keyword>
<dbReference type="EMBL" id="JRES01000091">
    <property type="protein sequence ID" value="KNC34211.1"/>
    <property type="molecule type" value="Genomic_DNA"/>
</dbReference>
<feature type="domain" description="C2H2-type" evidence="7">
    <location>
        <begin position="219"/>
        <end position="250"/>
    </location>
</feature>
<evidence type="ECO:0000256" key="2">
    <source>
        <dbReference type="ARBA" id="ARBA00022737"/>
    </source>
</evidence>
<reference evidence="8 9" key="1">
    <citation type="journal article" date="2015" name="Nat. Commun.">
        <title>Lucilia cuprina genome unlocks parasitic fly biology to underpin future interventions.</title>
        <authorList>
            <person name="Anstead C.A."/>
            <person name="Korhonen P.K."/>
            <person name="Young N.D."/>
            <person name="Hall R.S."/>
            <person name="Jex A.R."/>
            <person name="Murali S.C."/>
            <person name="Hughes D.S."/>
            <person name="Lee S.F."/>
            <person name="Perry T."/>
            <person name="Stroehlein A.J."/>
            <person name="Ansell B.R."/>
            <person name="Breugelmans B."/>
            <person name="Hofmann A."/>
            <person name="Qu J."/>
            <person name="Dugan S."/>
            <person name="Lee S.L."/>
            <person name="Chao H."/>
            <person name="Dinh H."/>
            <person name="Han Y."/>
            <person name="Doddapaneni H.V."/>
            <person name="Worley K.C."/>
            <person name="Muzny D.M."/>
            <person name="Ioannidis P."/>
            <person name="Waterhouse R.M."/>
            <person name="Zdobnov E.M."/>
            <person name="James P.J."/>
            <person name="Bagnall N.H."/>
            <person name="Kotze A.C."/>
            <person name="Gibbs R.A."/>
            <person name="Richards S."/>
            <person name="Batterham P."/>
            <person name="Gasser R.B."/>
        </authorList>
    </citation>
    <scope>NUCLEOTIDE SEQUENCE [LARGE SCALE GENOMIC DNA]</scope>
    <source>
        <strain evidence="8 9">LS</strain>
        <tissue evidence="8">Full body</tissue>
    </source>
</reference>
<feature type="region of interest" description="Disordered" evidence="6">
    <location>
        <begin position="1145"/>
        <end position="1183"/>
    </location>
</feature>
<feature type="region of interest" description="Disordered" evidence="6">
    <location>
        <begin position="801"/>
        <end position="827"/>
    </location>
</feature>
<accession>A0A0L0CPM3</accession>
<dbReference type="PANTHER" id="PTHR24379:SF121">
    <property type="entry name" value="C2H2-TYPE DOMAIN-CONTAINING PROTEIN"/>
    <property type="match status" value="1"/>
</dbReference>
<feature type="region of interest" description="Disordered" evidence="6">
    <location>
        <begin position="258"/>
        <end position="291"/>
    </location>
</feature>
<feature type="domain" description="C2H2-type" evidence="7">
    <location>
        <begin position="556"/>
        <end position="579"/>
    </location>
</feature>
<dbReference type="GO" id="GO:0008270">
    <property type="term" value="F:zinc ion binding"/>
    <property type="evidence" value="ECO:0007669"/>
    <property type="project" value="UniProtKB-KW"/>
</dbReference>
<feature type="compositionally biased region" description="Gly residues" evidence="6">
    <location>
        <begin position="949"/>
        <end position="966"/>
    </location>
</feature>
<evidence type="ECO:0000256" key="3">
    <source>
        <dbReference type="ARBA" id="ARBA00022771"/>
    </source>
</evidence>
<proteinExistence type="predicted"/>
<feature type="region of interest" description="Disordered" evidence="6">
    <location>
        <begin position="1"/>
        <end position="94"/>
    </location>
</feature>
<dbReference type="PROSITE" id="PS50157">
    <property type="entry name" value="ZINC_FINGER_C2H2_2"/>
    <property type="match status" value="7"/>
</dbReference>
<feature type="compositionally biased region" description="Polar residues" evidence="6">
    <location>
        <begin position="261"/>
        <end position="287"/>
    </location>
</feature>
<sequence length="1388" mass="156840">MDNLEPWNMFTNDFEPDESNMDDATVENEDEEGDGGEDVPFSIPSPVQDMQVKEEPQEAAEEMFDDDNDNNIPLHFLSDAANNNENNNEDDSRIRNREEDDALFDFGLESSNSQNRSLFNKFSVNDKDYPNLTAEDQYYNAMVKFEDAVIYICPACGHEFSSQDAWKNHLNVIHLFNTRRGLNFIQLDKLYHECMECHKRIAMHSMENLLKHKFTHLPFRCSKCMVCKRQYKYRQDLMVHLRMTHRDDLIALLKKEHTKTKNANTQPQTIRSILSRSDGSGGPQNNARPKISIGMVKENATDLFDNIEVKNEVLNEDEEDDMMGDDSQPPPAKRPAMELPAFLDDGSTNGSAPDQTLTSRPTKSSATDEIDASLEEYVLFTCPQCGTECETQAQWRQHIEYVHEFGTRRGLNFRELLNQQAQCMSCNVIISNSSIRSLQVHKFSHLPYKKWMSCKLCFDSFNANRDIVKHLAAKHHLVSENNTPAAAAQNNDDDSQEAFGFGGGGGGGFADDYEDGGGGGGGGGFGTSDSKNISAGPDVYTTRLEERDVFEQHITYICPACGKEYNDKKVWRKHIVEIHKLGELENLNFENINDRQLKCRECDKIITNAYGIQNAQQHRMTHMQYKSFAKCRLCRKTYTDRKGLIKHLRNSHKLGARGPGYGQINPVPSAAATNYGSSSGGGGAGSGANTFKPFVKKPYKIAHYPPKEIVRLSNYTYEIVHLIEDDDDDDDVTVVGGYDFAKGDAHLYQNNNSPYNTPPKRSSNSNVEQITRHKCVDCGSIFPTPQALQYHIKQEHDFVDYQSSSSNQGTQQNEEKSNDTDDLLVPSRDVDVQPDDHTTMDCNFIYLCPQCGLEFRSQIQWRRHINVEHNFDKREYLGFRALDKFRYQCRQCKDTVTSSKLKGLQDHKFRHCPYKLYLKCLLCGQSYNHKPNMIAHLRQRHNIVELADGSGGAAGSGGGGGSGGGSSMESKQQRYSSNLHTNSSTSKEFNDAPARPIRHTDPSTNNTNRPPGLKTVEDVISFHNAVDHETITYHCPSCNQSFDSHVFWRKHIVEEHNLNSREGLNFRQLDEHHYICLQCYKRVTVTHTKGAIGQLQSHKFRHLPYKSFSCTACQGEFVRKQMFFKHLDKNTNKCSGINPEASFMDGGDTSSAFNNDEESGVDFNTTTTETATGGGSSAKFSWPTRASLPAQSTNAANSSESTTENQGCFTLNCPQCGADFDTTRGWREHINIEHNLNNRTVLNFKKISAKLHLCLECNETVNGRKLRDLQVHKFKHLPYGAYLHCRYCSMKYFHISNMQEHLKNKHPNMVQKMKNYEDDCVTLDEDDEGNGEGVINNNDLEASGLDAEADDSSAGLEDVVDIDLLEAEAEIEEVDPDNVESDEQYLLG</sequence>
<feature type="region of interest" description="Disordered" evidence="6">
    <location>
        <begin position="746"/>
        <end position="768"/>
    </location>
</feature>
<organism evidence="8 9">
    <name type="scientific">Lucilia cuprina</name>
    <name type="common">Green bottle fly</name>
    <name type="synonym">Australian sheep blowfly</name>
    <dbReference type="NCBI Taxonomy" id="7375"/>
    <lineage>
        <taxon>Eukaryota</taxon>
        <taxon>Metazoa</taxon>
        <taxon>Ecdysozoa</taxon>
        <taxon>Arthropoda</taxon>
        <taxon>Hexapoda</taxon>
        <taxon>Insecta</taxon>
        <taxon>Pterygota</taxon>
        <taxon>Neoptera</taxon>
        <taxon>Endopterygota</taxon>
        <taxon>Diptera</taxon>
        <taxon>Brachycera</taxon>
        <taxon>Muscomorpha</taxon>
        <taxon>Oestroidea</taxon>
        <taxon>Calliphoridae</taxon>
        <taxon>Luciliinae</taxon>
        <taxon>Lucilia</taxon>
    </lineage>
</organism>
<feature type="domain" description="C2H2-type" evidence="7">
    <location>
        <begin position="773"/>
        <end position="796"/>
    </location>
</feature>
<feature type="domain" description="C2H2-type" evidence="7">
    <location>
        <begin position="846"/>
        <end position="874"/>
    </location>
</feature>
<feature type="region of interest" description="Disordered" evidence="6">
    <location>
        <begin position="1327"/>
        <end position="1354"/>
    </location>
</feature>
<feature type="region of interest" description="Disordered" evidence="6">
    <location>
        <begin position="948"/>
        <end position="1014"/>
    </location>
</feature>
<evidence type="ECO:0000313" key="8">
    <source>
        <dbReference type="EMBL" id="KNC34211.1"/>
    </source>
</evidence>
<dbReference type="OrthoDB" id="3069995at2759"/>